<dbReference type="SMART" id="SM00438">
    <property type="entry name" value="ZnF_NFX"/>
    <property type="match status" value="6"/>
</dbReference>
<dbReference type="GO" id="GO:0004386">
    <property type="term" value="F:helicase activity"/>
    <property type="evidence" value="ECO:0007669"/>
    <property type="project" value="InterPro"/>
</dbReference>
<dbReference type="FunFam" id="3.40.50.300:FF:001660">
    <property type="entry name" value="NF-X1 finger and helicase protein, putative"/>
    <property type="match status" value="1"/>
</dbReference>
<evidence type="ECO:0000256" key="4">
    <source>
        <dbReference type="ARBA" id="ARBA00022737"/>
    </source>
</evidence>
<dbReference type="SUPFAM" id="SSF90229">
    <property type="entry name" value="CCCH zinc finger"/>
    <property type="match status" value="1"/>
</dbReference>
<evidence type="ECO:0000256" key="3">
    <source>
        <dbReference type="ARBA" id="ARBA00022723"/>
    </source>
</evidence>
<evidence type="ECO:0000256" key="2">
    <source>
        <dbReference type="ARBA" id="ARBA00022490"/>
    </source>
</evidence>
<comment type="subcellular location">
    <subcellularLocation>
        <location evidence="1">Cytoplasm</location>
    </subcellularLocation>
</comment>
<evidence type="ECO:0000256" key="8">
    <source>
        <dbReference type="ARBA" id="ARBA00022859"/>
    </source>
</evidence>
<dbReference type="Pfam" id="PF13086">
    <property type="entry name" value="AAA_11"/>
    <property type="match status" value="1"/>
</dbReference>
<dbReference type="Pfam" id="PF13087">
    <property type="entry name" value="AAA_12"/>
    <property type="match status" value="1"/>
</dbReference>
<accession>A0A8H7E9T1</accession>
<keyword evidence="13" id="KW-1185">Reference proteome</keyword>
<protein>
    <recommendedName>
        <fullName evidence="14">NFX1-type zinc finger-containing protein 1</fullName>
    </recommendedName>
</protein>
<organism evidence="12 13">
    <name type="scientific">Endocarpon pusillum</name>
    <dbReference type="NCBI Taxonomy" id="364733"/>
    <lineage>
        <taxon>Eukaryota</taxon>
        <taxon>Fungi</taxon>
        <taxon>Dikarya</taxon>
        <taxon>Ascomycota</taxon>
        <taxon>Pezizomycotina</taxon>
        <taxon>Eurotiomycetes</taxon>
        <taxon>Chaetothyriomycetidae</taxon>
        <taxon>Verrucariales</taxon>
        <taxon>Verrucariaceae</taxon>
        <taxon>Endocarpon</taxon>
    </lineage>
</organism>
<evidence type="ECO:0000256" key="7">
    <source>
        <dbReference type="ARBA" id="ARBA00022833"/>
    </source>
</evidence>
<keyword evidence="3 9" id="KW-0479">Metal-binding</keyword>
<keyword evidence="8" id="KW-0391">Immunity</keyword>
<sequence>MVEQHTRKPQVCKFFPSGRCRFGDRCRFSHDLGAGGGATEVGETAKRGQTPGSSSYARLRAWKFKIPRDTLRILPLGSDELQVFLTTALDLVTSDEPDIVQQVVESLASNGGLARISEAVTTAAAPSSDRQCLQNGEYMLLPLFNVLTHPDVTQSFILEKPLSDIYCSLYGGGGRRAVSCFSAAARFLSLFDPPSAEKSKAVVAVLTCLHNVIELVSNAKLDEGIHAVVKTLAKLLKDELKWCSGAQRLFQRIEDRLQEGTAMPIVDYSHNTSAVVPLLGALHLERDQPGQLSSKGARHDNDHDDISRISVLPTASEVLSERAEYLPVRDPRHLHLGGVKGLLDRHFRLLREDTIGQLRDSVRAEIDTLRDPSAPELVSSKLQQNIRRFAYKDVKLMKVTFARVTGLQAHLSFPQPKPALQKSEQIRRQWWEQSKRLCPDALLCLVDAAQNVTFFTVCGYQAGGGASDTISSKLLYQDPLVANVIVRLVEPYELDIERLVTSLSSPTSGARVLCEFPGVLLPSFYPTLKALQKMSQTLDLPFADIIAPTDTNRGITNVGPAPYAMKSGFKFDLKSIVGNEHLELSVADRFDFATLAANSSLDEAQQTAVVDALARKLALIQGPPGTGKSFTGVALIKVLLDNASKARLGPIVCVCYTNHALDQLLEHLVKDDIEGIIRIGSRSKSDIVQRLNLREAMQSEARTSTEKRHFGSNKAEIERYSEEMKPLLEDLMNQNHPKIVRNLLQRKFPEQHRQLYEIEKDDEGFEIVDNDSREPLIKWLHPKWTKRSLYETRVRTVIRPLDLLKHADVRSMALQERLKLYEHWIQIAKEDALAELSWMLSTVGGHVEELAQCRKEDELRALAKAKVIGVTTSGLARNLDVLRRVQAKVMVCEEAGEVLEAHLLTALLPSVEHAILIGDHRQLKPQIANYELSSENPRGVQYSLDISLFERLLYPNDPQAAPIPYSALRTQRRMHPSIARLIRETLYPGLVDEQSVHEYPAVEGMKSRLFWFDHDHPENSDERRESTSYTNDFEIEMTAALVHHLVRQSRYNSEDIAVLTPYLGQLIRLRNRLASSFEIVVGDRDQAVLEQEGFDADSARTSPMSTAKKTSLSKAVRIATVDNFQGEEAKVVIVSLVRSNQERRCGFLKTSNRINVLLSRAQHGMYLFGDSSTYKHVKMWQHVIQLLEDSNSLGKSLALRCPRHPDTAIEVATPDDFAVKAPEGGCDLMCDRQLPCGHRCINKCHHTVLHQEVFCHKPCPRALPGCDHACPLPCGATCGPCKVQFHNVKLRCGHVEASLDCYLAQNPIRATCRKIVQVKVPLCGHTAEKRCCEPDPGPNYQCMAECGGILPCGHECGSKCHMCKPREDGTIIRIDHASCSRTCKRLYTTCSHYCKEACHPGSDCPLCSRPCEVRCAHSRCAKPCKEPCAPCAEDCTWGCPHTGKCDLPCAVPCSKVPCSRRCESILACGHQCPSVCGETCPSTGYCQTCCPESTKDIMVDYLLSGTYGETNLDEDPCLVPDCGHLMTMSSMDGVFGLTEHYETNNDGTIIALKRSSVPFSAEGIKACPVCRGSLRNINRYSRIIRRSMIDEATKRFIAWSNTEIIKHADRLHTIQEQFAADQDIAQLCGDGDWRTTPDSELNRQSDTMILKGHRAQVMADISRIKCLKSRHKQPYFLRQQLNKFLHEVQESEQPFVRVWDLLQNRRRRDLSGHVNTDLIYEPSVVQLRASLMSLSLSIRFDVTIIADALSLRKRMNSLGPRYHWAAIDLDVDFSQLRAECLNLVERLAAHQQHRLEIETRVSFAHLAALERSAIGGSPKVDRLNYLRDLGLEQLKYARGVHARYPSQTSGVIEELDAIELMLNDGTFYNAVTSEEQRAIYKAMSAEFRGTGHWYTCANGHPFTVGECGMPMEQTRCPYCGSPIGGQHHQPAEGVRSLDEVAASMGNMHLGGGM</sequence>
<evidence type="ECO:0000256" key="5">
    <source>
        <dbReference type="ARBA" id="ARBA00022771"/>
    </source>
</evidence>
<dbReference type="Proteomes" id="UP000606974">
    <property type="component" value="Unassembled WGS sequence"/>
</dbReference>
<proteinExistence type="predicted"/>
<dbReference type="InterPro" id="IPR046439">
    <property type="entry name" value="ZF_RZ_dom"/>
</dbReference>
<dbReference type="GO" id="GO:0002376">
    <property type="term" value="P:immune system process"/>
    <property type="evidence" value="ECO:0007669"/>
    <property type="project" value="UniProtKB-KW"/>
</dbReference>
<dbReference type="InterPro" id="IPR000571">
    <property type="entry name" value="Znf_CCCH"/>
</dbReference>
<dbReference type="InterPro" id="IPR036855">
    <property type="entry name" value="Znf_CCCH_sf"/>
</dbReference>
<keyword evidence="5 9" id="KW-0863">Zinc-finger</keyword>
<evidence type="ECO:0000259" key="10">
    <source>
        <dbReference type="PROSITE" id="PS50103"/>
    </source>
</evidence>
<feature type="domain" description="RZ-type" evidence="11">
    <location>
        <begin position="1871"/>
        <end position="1947"/>
    </location>
</feature>
<dbReference type="InterPro" id="IPR041679">
    <property type="entry name" value="DNA2/NAM7-like_C"/>
</dbReference>
<keyword evidence="6" id="KW-0347">Helicase</keyword>
<dbReference type="Gene3D" id="3.40.50.300">
    <property type="entry name" value="P-loop containing nucleotide triphosphate hydrolases"/>
    <property type="match status" value="2"/>
</dbReference>
<evidence type="ECO:0000256" key="6">
    <source>
        <dbReference type="ARBA" id="ARBA00022806"/>
    </source>
</evidence>
<evidence type="ECO:0000313" key="13">
    <source>
        <dbReference type="Proteomes" id="UP000606974"/>
    </source>
</evidence>
<feature type="domain" description="C3H1-type" evidence="10">
    <location>
        <begin position="6"/>
        <end position="33"/>
    </location>
</feature>
<dbReference type="SUPFAM" id="SSF52540">
    <property type="entry name" value="P-loop containing nucleoside triphosphate hydrolases"/>
    <property type="match status" value="1"/>
</dbReference>
<dbReference type="InterPro" id="IPR045055">
    <property type="entry name" value="DNA2/NAM7-like"/>
</dbReference>
<dbReference type="OrthoDB" id="2423195at2759"/>
<dbReference type="CDD" id="cd17936">
    <property type="entry name" value="EEXXEc_NFX1"/>
    <property type="match status" value="1"/>
</dbReference>
<reference evidence="12" key="1">
    <citation type="submission" date="2020-02" db="EMBL/GenBank/DDBJ databases">
        <authorList>
            <person name="Palmer J.M."/>
        </authorList>
    </citation>
    <scope>NUCLEOTIDE SEQUENCE</scope>
    <source>
        <strain evidence="12">EPUS1.4</strain>
        <tissue evidence="12">Thallus</tissue>
    </source>
</reference>
<evidence type="ECO:0000256" key="1">
    <source>
        <dbReference type="ARBA" id="ARBA00004496"/>
    </source>
</evidence>
<evidence type="ECO:0000256" key="9">
    <source>
        <dbReference type="PROSITE-ProRule" id="PRU00723"/>
    </source>
</evidence>
<evidence type="ECO:0008006" key="14">
    <source>
        <dbReference type="Google" id="ProtNLM"/>
    </source>
</evidence>
<dbReference type="InterPro" id="IPR000967">
    <property type="entry name" value="Znf_NFX1"/>
</dbReference>
<dbReference type="SMART" id="SM00356">
    <property type="entry name" value="ZnF_C3H1"/>
    <property type="match status" value="1"/>
</dbReference>
<keyword evidence="2" id="KW-0963">Cytoplasm</keyword>
<keyword evidence="7 9" id="KW-0862">Zinc</keyword>
<dbReference type="CDD" id="cd06008">
    <property type="entry name" value="NF-X1-zinc-finger"/>
    <property type="match status" value="2"/>
</dbReference>
<evidence type="ECO:0000259" key="11">
    <source>
        <dbReference type="PROSITE" id="PS51981"/>
    </source>
</evidence>
<feature type="zinc finger region" description="C3H1-type" evidence="9">
    <location>
        <begin position="6"/>
        <end position="33"/>
    </location>
</feature>
<gene>
    <name evidence="12" type="ORF">GJ744_008832</name>
</gene>
<comment type="caution">
    <text evidence="12">The sequence shown here is derived from an EMBL/GenBank/DDBJ whole genome shotgun (WGS) entry which is preliminary data.</text>
</comment>
<dbReference type="PANTHER" id="PTHR10887">
    <property type="entry name" value="DNA2/NAM7 HELICASE FAMILY"/>
    <property type="match status" value="1"/>
</dbReference>
<evidence type="ECO:0000313" key="12">
    <source>
        <dbReference type="EMBL" id="KAF7513538.1"/>
    </source>
</evidence>
<dbReference type="GO" id="GO:0031380">
    <property type="term" value="C:nuclear RNA-directed RNA polymerase complex"/>
    <property type="evidence" value="ECO:0007669"/>
    <property type="project" value="TreeGrafter"/>
</dbReference>
<keyword evidence="6" id="KW-0378">Hydrolase</keyword>
<dbReference type="InterPro" id="IPR041367">
    <property type="entry name" value="Znf-CCCH_4"/>
</dbReference>
<dbReference type="InterPro" id="IPR047187">
    <property type="entry name" value="SF1_C_Upf1"/>
</dbReference>
<dbReference type="EMBL" id="JAACFV010000005">
    <property type="protein sequence ID" value="KAF7513538.1"/>
    <property type="molecule type" value="Genomic_DNA"/>
</dbReference>
<dbReference type="InterPro" id="IPR027417">
    <property type="entry name" value="P-loop_NTPase"/>
</dbReference>
<dbReference type="GO" id="GO:0031048">
    <property type="term" value="P:regulatory ncRNA-mediated heterochromatin formation"/>
    <property type="evidence" value="ECO:0007669"/>
    <property type="project" value="TreeGrafter"/>
</dbReference>
<dbReference type="PROSITE" id="PS51981">
    <property type="entry name" value="ZF_RZ"/>
    <property type="match status" value="1"/>
</dbReference>
<keyword evidence="6" id="KW-0067">ATP-binding</keyword>
<name>A0A8H7E9T1_9EURO</name>
<keyword evidence="6" id="KW-0547">Nucleotide-binding</keyword>
<dbReference type="Pfam" id="PF18044">
    <property type="entry name" value="zf-CCCH_4"/>
    <property type="match status" value="1"/>
</dbReference>
<dbReference type="Pfam" id="PF20173">
    <property type="entry name" value="ZnF_RZ-type"/>
    <property type="match status" value="1"/>
</dbReference>
<dbReference type="GO" id="GO:0005737">
    <property type="term" value="C:cytoplasm"/>
    <property type="evidence" value="ECO:0007669"/>
    <property type="project" value="UniProtKB-SubCell"/>
</dbReference>
<dbReference type="CDD" id="cd18808">
    <property type="entry name" value="SF1_C_Upf1"/>
    <property type="match status" value="1"/>
</dbReference>
<dbReference type="GO" id="GO:0008270">
    <property type="term" value="F:zinc ion binding"/>
    <property type="evidence" value="ECO:0007669"/>
    <property type="project" value="UniProtKB-KW"/>
</dbReference>
<keyword evidence="4" id="KW-0677">Repeat</keyword>
<dbReference type="PROSITE" id="PS50103">
    <property type="entry name" value="ZF_C3H1"/>
    <property type="match status" value="1"/>
</dbReference>
<dbReference type="PANTHER" id="PTHR10887:SF445">
    <property type="entry name" value="NFX1-TYPE ZINC FINGER-CONTAINING PROTEIN 1"/>
    <property type="match status" value="1"/>
</dbReference>
<dbReference type="InterPro" id="IPR041677">
    <property type="entry name" value="DNA2/NAM7_AAA_11"/>
</dbReference>